<gene>
    <name evidence="1" type="ORF">BJF96_g3494</name>
</gene>
<comment type="caution">
    <text evidence="1">The sequence shown here is derived from an EMBL/GenBank/DDBJ whole genome shotgun (WGS) entry which is preliminary data.</text>
</comment>
<organism evidence="1 2">
    <name type="scientific">Verticillium dahliae</name>
    <name type="common">Verticillium wilt</name>
    <dbReference type="NCBI Taxonomy" id="27337"/>
    <lineage>
        <taxon>Eukaryota</taxon>
        <taxon>Fungi</taxon>
        <taxon>Dikarya</taxon>
        <taxon>Ascomycota</taxon>
        <taxon>Pezizomycotina</taxon>
        <taxon>Sordariomycetes</taxon>
        <taxon>Hypocreomycetidae</taxon>
        <taxon>Glomerellales</taxon>
        <taxon>Plectosphaerellaceae</taxon>
        <taxon>Verticillium</taxon>
    </lineage>
</organism>
<accession>A0AA44WKJ9</accession>
<evidence type="ECO:0000313" key="2">
    <source>
        <dbReference type="Proteomes" id="UP000236305"/>
    </source>
</evidence>
<dbReference type="Proteomes" id="UP000236305">
    <property type="component" value="Unassembled WGS sequence"/>
</dbReference>
<dbReference type="AlphaFoldDB" id="A0AA44WKJ9"/>
<sequence>MISANQPLSLSGVALGPGTGVPTVPRFIDQISLFSDHLSVPRSAPF</sequence>
<proteinExistence type="predicted"/>
<reference evidence="1 2" key="1">
    <citation type="submission" date="2017-12" db="EMBL/GenBank/DDBJ databases">
        <title>Comparative genomics yields insights into virulence evolution of Verticillium dahliae.</title>
        <authorList>
            <person name="Fan R."/>
            <person name="Armitage A.D."/>
            <person name="Cascant-Lopez E."/>
            <person name="Sobczyk M."/>
            <person name="Cockerton H.M."/>
            <person name="Harrison R.J."/>
        </authorList>
    </citation>
    <scope>NUCLEOTIDE SEQUENCE [LARGE SCALE GENOMIC DNA]</scope>
    <source>
        <strain evidence="1 2">12008</strain>
    </source>
</reference>
<dbReference type="EMBL" id="MPSH01000009">
    <property type="protein sequence ID" value="PNH33209.1"/>
    <property type="molecule type" value="Genomic_DNA"/>
</dbReference>
<name>A0AA44WKJ9_VERDA</name>
<protein>
    <submittedName>
        <fullName evidence="1">Uncharacterized protein</fullName>
    </submittedName>
</protein>
<evidence type="ECO:0000313" key="1">
    <source>
        <dbReference type="EMBL" id="PNH33209.1"/>
    </source>
</evidence>